<dbReference type="InterPro" id="IPR000504">
    <property type="entry name" value="RRM_dom"/>
</dbReference>
<evidence type="ECO:0000256" key="11">
    <source>
        <dbReference type="PROSITE-ProRule" id="PRU10100"/>
    </source>
</evidence>
<dbReference type="Pfam" id="PF00710">
    <property type="entry name" value="Asparaginase"/>
    <property type="match status" value="1"/>
</dbReference>
<dbReference type="InterPro" id="IPR040919">
    <property type="entry name" value="Asparaginase_C"/>
</dbReference>
<comment type="similarity">
    <text evidence="6">In the N-terminal section; belongs to the asparaginase 1 family.</text>
</comment>
<evidence type="ECO:0000256" key="5">
    <source>
        <dbReference type="ARBA" id="ARBA00023043"/>
    </source>
</evidence>
<evidence type="ECO:0000259" key="13">
    <source>
        <dbReference type="PROSITE" id="PS50102"/>
    </source>
</evidence>
<evidence type="ECO:0000256" key="12">
    <source>
        <dbReference type="SAM" id="MobiDB-lite"/>
    </source>
</evidence>
<dbReference type="Pfam" id="PF12796">
    <property type="entry name" value="Ank_2"/>
    <property type="match status" value="2"/>
</dbReference>
<feature type="region of interest" description="Disordered" evidence="12">
    <location>
        <begin position="67"/>
        <end position="201"/>
    </location>
</feature>
<dbReference type="FunFam" id="3.40.50.40:FF:000001">
    <property type="entry name" value="L-asparaginase 1"/>
    <property type="match status" value="1"/>
</dbReference>
<dbReference type="SFLD" id="SFLDS00057">
    <property type="entry name" value="Glutaminase/Asparaginase"/>
    <property type="match status" value="1"/>
</dbReference>
<feature type="binding site" evidence="8">
    <location>
        <begin position="409"/>
        <end position="410"/>
    </location>
    <ligand>
        <name>substrate</name>
    </ligand>
</feature>
<keyword evidence="15" id="KW-1185">Reference proteome</keyword>
<dbReference type="GO" id="GO:0009066">
    <property type="term" value="P:aspartate family amino acid metabolic process"/>
    <property type="evidence" value="ECO:0007669"/>
    <property type="project" value="UniProtKB-ARBA"/>
</dbReference>
<evidence type="ECO:0000256" key="1">
    <source>
        <dbReference type="ARBA" id="ARBA00012920"/>
    </source>
</evidence>
<dbReference type="PROSITE" id="PS50297">
    <property type="entry name" value="ANK_REP_REGION"/>
    <property type="match status" value="2"/>
</dbReference>
<dbReference type="SMART" id="SM00870">
    <property type="entry name" value="Asparaginase"/>
    <property type="match status" value="1"/>
</dbReference>
<name>A0AAD5PZF0_9CRUS</name>
<proteinExistence type="inferred from homology"/>
<dbReference type="PIRSF" id="PIRSF500176">
    <property type="entry name" value="L_ASNase"/>
    <property type="match status" value="1"/>
</dbReference>
<dbReference type="PRINTS" id="PR00139">
    <property type="entry name" value="ASNGLNASE"/>
</dbReference>
<accession>A0AAD5PZF0</accession>
<reference evidence="14 15" key="1">
    <citation type="submission" date="2022-05" db="EMBL/GenBank/DDBJ databases">
        <title>A multi-omics perspective on studying reproductive biology in Daphnia sinensis.</title>
        <authorList>
            <person name="Jia J."/>
        </authorList>
    </citation>
    <scope>NUCLEOTIDE SEQUENCE [LARGE SCALE GENOMIC DNA]</scope>
    <source>
        <strain evidence="14 15">WSL</strain>
    </source>
</reference>
<dbReference type="Pfam" id="PF00076">
    <property type="entry name" value="RRM_1"/>
    <property type="match status" value="1"/>
</dbReference>
<dbReference type="PROSITE" id="PS51732">
    <property type="entry name" value="ASN_GLN_ASE_3"/>
    <property type="match status" value="1"/>
</dbReference>
<dbReference type="GO" id="GO:0004067">
    <property type="term" value="F:asparaginase activity"/>
    <property type="evidence" value="ECO:0007669"/>
    <property type="project" value="UniProtKB-UniRule"/>
</dbReference>
<dbReference type="PROSITE" id="PS50088">
    <property type="entry name" value="ANK_REPEAT"/>
    <property type="match status" value="3"/>
</dbReference>
<feature type="compositionally biased region" description="Gly residues" evidence="12">
    <location>
        <begin position="78"/>
        <end position="111"/>
    </location>
</feature>
<dbReference type="FunFam" id="3.30.70.330:FF:001212">
    <property type="entry name" value="Uncharacterized protein, isoform A"/>
    <property type="match status" value="1"/>
</dbReference>
<dbReference type="EMBL" id="WJBH02000003">
    <property type="protein sequence ID" value="KAI9561000.1"/>
    <property type="molecule type" value="Genomic_DNA"/>
</dbReference>
<organism evidence="14 15">
    <name type="scientific">Daphnia sinensis</name>
    <dbReference type="NCBI Taxonomy" id="1820382"/>
    <lineage>
        <taxon>Eukaryota</taxon>
        <taxon>Metazoa</taxon>
        <taxon>Ecdysozoa</taxon>
        <taxon>Arthropoda</taxon>
        <taxon>Crustacea</taxon>
        <taxon>Branchiopoda</taxon>
        <taxon>Diplostraca</taxon>
        <taxon>Cladocera</taxon>
        <taxon>Anomopoda</taxon>
        <taxon>Daphniidae</taxon>
        <taxon>Daphnia</taxon>
        <taxon>Daphnia similis group</taxon>
    </lineage>
</organism>
<evidence type="ECO:0000256" key="6">
    <source>
        <dbReference type="ARBA" id="ARBA00061199"/>
    </source>
</evidence>
<keyword evidence="3" id="KW-0378">Hydrolase</keyword>
<sequence length="883" mass="96267">MAAPPTKIFVGRLPLDAKQEDLRALFEKYGVITECDVLNRFGFVHMKSEEMAKRAIAALHNSEFMGSRITVEPSTGKKGAGGGGGGRGGRSPGGGRGGGPVGRNGAFGGGRPSPYERPRGLGDRYGPPGYYEDFDMYGRRGPAPVSRDPYGPPSYERRGYEPGYGDRYGGGDRDRRPMPPMGGSPYDRRPPPSADYPPSRAGPEYLVDSIVTCTKRCHPIHTALDVEDMLGSGRKETDAVTIVASTLEADDDSEIVSTSPSNGDRTPIDAAHVPKKLWRHSSMDVCANLETKNESKVLVLYTGGTIGMMRNENGALVPMANALERMIRKAIHLHDEKYATARFGAGNTHKAPLALPSLGPDAKRILYTIYEYEPLLDSSNMTMDDWINIAKDLRRSYELFDGFVILHGTDTLSYTASALSFMLENLGKTVIVTGSQIPIFEIRSDGRDNFLGALIVAGTYCIPEVCVFFNHKLYRGNRTVKRSNGSLDAFDSPNLPSLAHFGIDVHVEYRSVFRPVTIDRFRVHSILNRNVCLLRLFPSITIQTVRALLHPPIEGIVMQTYGSGNVPSNRLDLIDELRRATQKGVLIINTTQCCHGAVQAIYETGAALLEAGVIPGADMTPEAALTKLSYVLSKDEWDLETKRQMMMTNLRGELTLPHTKLDKEMELVEALARSLHLSSSEEMEQLKDVLFPSLICSAVKTGDLSKLESLEKYGANLSAGDVDGRTPLHAAASEGRLAVVEFLLGRGASVHSRDRSGNTPLMSAVTGDHHDVIAVLVQCGAHLTSGPHTIGEMLCSAAARGNVKRLTSLMEAGADLNQPDVSNRTALHLAAHHNQESCVIFLLKNRALPDKKDDFGLTPADVARKFEHGNILKMLSVSEENYV</sequence>
<dbReference type="PIRSF" id="PIRSF001220">
    <property type="entry name" value="L-ASNase_gatD"/>
    <property type="match status" value="1"/>
</dbReference>
<dbReference type="InterPro" id="IPR027474">
    <property type="entry name" value="L-asparaginase_N"/>
</dbReference>
<evidence type="ECO:0000313" key="15">
    <source>
        <dbReference type="Proteomes" id="UP000820818"/>
    </source>
</evidence>
<evidence type="ECO:0000256" key="3">
    <source>
        <dbReference type="ARBA" id="ARBA00022801"/>
    </source>
</evidence>
<dbReference type="SUPFAM" id="SSF54928">
    <property type="entry name" value="RNA-binding domain, RBD"/>
    <property type="match status" value="1"/>
</dbReference>
<evidence type="ECO:0000256" key="2">
    <source>
        <dbReference type="ARBA" id="ARBA00022737"/>
    </source>
</evidence>
<evidence type="ECO:0000256" key="7">
    <source>
        <dbReference type="PIRSR" id="PIRSR001220-1"/>
    </source>
</evidence>
<dbReference type="InterPro" id="IPR006033">
    <property type="entry name" value="AsnA_fam"/>
</dbReference>
<feature type="active site" evidence="11">
    <location>
        <position position="409"/>
    </location>
</feature>
<dbReference type="InterPro" id="IPR036770">
    <property type="entry name" value="Ankyrin_rpt-contain_sf"/>
</dbReference>
<dbReference type="Gene3D" id="3.40.50.40">
    <property type="match status" value="1"/>
</dbReference>
<dbReference type="InterPro" id="IPR027475">
    <property type="entry name" value="Asparaginase/glutaminase_AS2"/>
</dbReference>
<evidence type="ECO:0000256" key="9">
    <source>
        <dbReference type="PROSITE-ProRule" id="PRU00023"/>
    </source>
</evidence>
<dbReference type="PROSITE" id="PS00917">
    <property type="entry name" value="ASN_GLN_ASE_2"/>
    <property type="match status" value="1"/>
</dbReference>
<feature type="binding site" evidence="8">
    <location>
        <position position="378"/>
    </location>
    <ligand>
        <name>substrate</name>
    </ligand>
</feature>
<dbReference type="PANTHER" id="PTHR11707">
    <property type="entry name" value="L-ASPARAGINASE"/>
    <property type="match status" value="1"/>
</dbReference>
<dbReference type="CDD" id="cd08963">
    <property type="entry name" value="L-asparaginase_I"/>
    <property type="match status" value="1"/>
</dbReference>
<keyword evidence="4 10" id="KW-0694">RNA-binding</keyword>
<comment type="caution">
    <text evidence="14">The sequence shown here is derived from an EMBL/GenBank/DDBJ whole genome shotgun (WGS) entry which is preliminary data.</text>
</comment>
<dbReference type="Pfam" id="PF17763">
    <property type="entry name" value="Asparaginase_C"/>
    <property type="match status" value="1"/>
</dbReference>
<dbReference type="GO" id="GO:0003723">
    <property type="term" value="F:RNA binding"/>
    <property type="evidence" value="ECO:0007669"/>
    <property type="project" value="UniProtKB-UniRule"/>
</dbReference>
<dbReference type="SMART" id="SM00360">
    <property type="entry name" value="RRM"/>
    <property type="match status" value="1"/>
</dbReference>
<dbReference type="InterPro" id="IPR036152">
    <property type="entry name" value="Asp/glu_Ase-like_sf"/>
</dbReference>
<evidence type="ECO:0000256" key="10">
    <source>
        <dbReference type="PROSITE-ProRule" id="PRU00176"/>
    </source>
</evidence>
<evidence type="ECO:0000256" key="8">
    <source>
        <dbReference type="PIRSR" id="PIRSR001220-2"/>
    </source>
</evidence>
<dbReference type="EC" id="3.5.1.1" evidence="1"/>
<dbReference type="CDD" id="cd12343">
    <property type="entry name" value="RRM1_2_CoAA_like"/>
    <property type="match status" value="1"/>
</dbReference>
<dbReference type="FunFam" id="3.40.50.1170:FF:000003">
    <property type="entry name" value="60 kDa lysophospholipase"/>
    <property type="match status" value="1"/>
</dbReference>
<dbReference type="InterPro" id="IPR012677">
    <property type="entry name" value="Nucleotide-bd_a/b_plait_sf"/>
</dbReference>
<dbReference type="InterPro" id="IPR002110">
    <property type="entry name" value="Ankyrin_rpt"/>
</dbReference>
<dbReference type="Gene3D" id="3.30.70.330">
    <property type="match status" value="1"/>
</dbReference>
<dbReference type="Proteomes" id="UP000820818">
    <property type="component" value="Linkage Group LG3"/>
</dbReference>
<protein>
    <recommendedName>
        <fullName evidence="1">asparaginase</fullName>
        <ecNumber evidence="1">3.5.1.1</ecNumber>
    </recommendedName>
</protein>
<dbReference type="InterPro" id="IPR037152">
    <property type="entry name" value="L-asparaginase_N_sf"/>
</dbReference>
<evidence type="ECO:0000313" key="14">
    <source>
        <dbReference type="EMBL" id="KAI9561000.1"/>
    </source>
</evidence>
<dbReference type="InterPro" id="IPR035979">
    <property type="entry name" value="RBD_domain_sf"/>
</dbReference>
<dbReference type="AlphaFoldDB" id="A0AAD5PZF0"/>
<dbReference type="SUPFAM" id="SSF48403">
    <property type="entry name" value="Ankyrin repeat"/>
    <property type="match status" value="1"/>
</dbReference>
<dbReference type="InterPro" id="IPR027473">
    <property type="entry name" value="L-asparaginase_C"/>
</dbReference>
<dbReference type="Gene3D" id="1.25.40.20">
    <property type="entry name" value="Ankyrin repeat-containing domain"/>
    <property type="match status" value="2"/>
</dbReference>
<feature type="repeat" description="ANK" evidence="9">
    <location>
        <begin position="723"/>
        <end position="755"/>
    </location>
</feature>
<keyword evidence="2" id="KW-0677">Repeat</keyword>
<feature type="domain" description="RRM" evidence="13">
    <location>
        <begin position="6"/>
        <end position="76"/>
    </location>
</feature>
<feature type="repeat" description="ANK" evidence="9">
    <location>
        <begin position="756"/>
        <end position="788"/>
    </location>
</feature>
<gene>
    <name evidence="14" type="ORF">GHT06_011956</name>
</gene>
<feature type="active site" description="O-isoaspartyl threonine intermediate" evidence="7">
    <location>
        <position position="305"/>
    </location>
</feature>
<dbReference type="PANTHER" id="PTHR11707:SF28">
    <property type="entry name" value="60 KDA LYSOPHOSPHOLIPASE"/>
    <property type="match status" value="1"/>
</dbReference>
<dbReference type="InterPro" id="IPR041725">
    <property type="entry name" value="L-asparaginase_I"/>
</dbReference>
<keyword evidence="5 9" id="KW-0040">ANK repeat</keyword>
<dbReference type="SMART" id="SM00248">
    <property type="entry name" value="ANK"/>
    <property type="match status" value="4"/>
</dbReference>
<feature type="repeat" description="ANK" evidence="9">
    <location>
        <begin position="822"/>
        <end position="854"/>
    </location>
</feature>
<dbReference type="Gene3D" id="3.40.50.1170">
    <property type="entry name" value="L-asparaginase, N-terminal domain"/>
    <property type="match status" value="1"/>
</dbReference>
<dbReference type="SUPFAM" id="SSF53774">
    <property type="entry name" value="Glutaminase/Asparaginase"/>
    <property type="match status" value="1"/>
</dbReference>
<dbReference type="NCBIfam" id="TIGR00519">
    <property type="entry name" value="asnASE_I"/>
    <property type="match status" value="1"/>
</dbReference>
<dbReference type="PROSITE" id="PS50102">
    <property type="entry name" value="RRM"/>
    <property type="match status" value="1"/>
</dbReference>
<dbReference type="InterPro" id="IPR006034">
    <property type="entry name" value="Asparaginase/glutaminase-like"/>
</dbReference>
<evidence type="ECO:0000256" key="4">
    <source>
        <dbReference type="ARBA" id="ARBA00022884"/>
    </source>
</evidence>